<dbReference type="Pfam" id="PF00037">
    <property type="entry name" value="Fer4"/>
    <property type="match status" value="2"/>
</dbReference>
<protein>
    <submittedName>
        <fullName evidence="12">Glycine radical enzyme activase, YjjW family</fullName>
        <ecNumber evidence="12">1.97.1.-</ecNumber>
    </submittedName>
</protein>
<reference evidence="12 13" key="1">
    <citation type="submission" date="2007-04" db="EMBL/GenBank/DDBJ databases">
        <authorList>
            <person name="Fulton L."/>
            <person name="Clifton S."/>
            <person name="Fulton B."/>
            <person name="Xu J."/>
            <person name="Minx P."/>
            <person name="Pepin K.H."/>
            <person name="Johnson M."/>
            <person name="Thiruvilangam P."/>
            <person name="Bhonagiri V."/>
            <person name="Nash W.E."/>
            <person name="Mardis E.R."/>
            <person name="Wilson R.K."/>
        </authorList>
    </citation>
    <scope>NUCLEOTIDE SEQUENCE [LARGE SCALE GENOMIC DNA]</scope>
    <source>
        <strain evidence="12 13">ATCC 29799</strain>
    </source>
</reference>
<dbReference type="InterPro" id="IPR058240">
    <property type="entry name" value="rSAM_sf"/>
</dbReference>
<keyword evidence="6 12" id="KW-0560">Oxidoreductase</keyword>
<dbReference type="InterPro" id="IPR013785">
    <property type="entry name" value="Aldolase_TIM"/>
</dbReference>
<dbReference type="RefSeq" id="WP_006572040.1">
    <property type="nucleotide sequence ID" value="NZ_AAXG02000010.1"/>
</dbReference>
<reference evidence="12 13" key="2">
    <citation type="submission" date="2007-06" db="EMBL/GenBank/DDBJ databases">
        <title>Draft genome sequence of Pseudoflavonifractor capillosus ATCC 29799.</title>
        <authorList>
            <person name="Sudarsanam P."/>
            <person name="Ley R."/>
            <person name="Guruge J."/>
            <person name="Turnbaugh P.J."/>
            <person name="Mahowald M."/>
            <person name="Liep D."/>
            <person name="Gordon J."/>
        </authorList>
    </citation>
    <scope>NUCLEOTIDE SEQUENCE [LARGE SCALE GENOMIC DNA]</scope>
    <source>
        <strain evidence="12 13">ATCC 29799</strain>
    </source>
</reference>
<keyword evidence="3" id="KW-0004">4Fe-4S</keyword>
<dbReference type="InterPro" id="IPR007197">
    <property type="entry name" value="rSAM"/>
</dbReference>
<dbReference type="InterPro" id="IPR012839">
    <property type="entry name" value="Organic_radical_activase"/>
</dbReference>
<keyword evidence="13" id="KW-1185">Reference proteome</keyword>
<dbReference type="InterPro" id="IPR001989">
    <property type="entry name" value="Radical_activat_CS"/>
</dbReference>
<dbReference type="OrthoDB" id="9782387at2"/>
<comment type="caution">
    <text evidence="12">The sequence shown here is derived from an EMBL/GenBank/DDBJ whole genome shotgun (WGS) entry which is preliminary data.</text>
</comment>
<keyword evidence="8" id="KW-0411">Iron-sulfur</keyword>
<dbReference type="SFLD" id="SFLDG01118">
    <property type="entry name" value="activating_enzymes__group_2"/>
    <property type="match status" value="1"/>
</dbReference>
<dbReference type="AlphaFoldDB" id="A6NTG3"/>
<dbReference type="PIRSF" id="PIRSF000371">
    <property type="entry name" value="PFL_act_enz"/>
    <property type="match status" value="1"/>
</dbReference>
<dbReference type="Pfam" id="PF04055">
    <property type="entry name" value="Radical_SAM"/>
    <property type="match status" value="1"/>
</dbReference>
<dbReference type="eggNOG" id="COG1180">
    <property type="taxonomic scope" value="Bacteria"/>
</dbReference>
<evidence type="ECO:0000256" key="8">
    <source>
        <dbReference type="ARBA" id="ARBA00023014"/>
    </source>
</evidence>
<evidence type="ECO:0000256" key="1">
    <source>
        <dbReference type="ARBA" id="ARBA00001966"/>
    </source>
</evidence>
<evidence type="ECO:0000256" key="7">
    <source>
        <dbReference type="ARBA" id="ARBA00023004"/>
    </source>
</evidence>
<dbReference type="PROSITE" id="PS01087">
    <property type="entry name" value="RADICAL_ACTIVATING"/>
    <property type="match status" value="1"/>
</dbReference>
<dbReference type="GO" id="GO:0046872">
    <property type="term" value="F:metal ion binding"/>
    <property type="evidence" value="ECO:0007669"/>
    <property type="project" value="UniProtKB-KW"/>
</dbReference>
<organism evidence="12 13">
    <name type="scientific">Pseudoflavonifractor capillosus ATCC 29799</name>
    <dbReference type="NCBI Taxonomy" id="411467"/>
    <lineage>
        <taxon>Bacteria</taxon>
        <taxon>Bacillati</taxon>
        <taxon>Bacillota</taxon>
        <taxon>Clostridia</taxon>
        <taxon>Eubacteriales</taxon>
        <taxon>Oscillospiraceae</taxon>
        <taxon>Pseudoflavonifractor</taxon>
    </lineage>
</organism>
<dbReference type="PANTHER" id="PTHR30352">
    <property type="entry name" value="PYRUVATE FORMATE-LYASE-ACTIVATING ENZYME"/>
    <property type="match status" value="1"/>
</dbReference>
<dbReference type="SFLD" id="SFLDS00029">
    <property type="entry name" value="Radical_SAM"/>
    <property type="match status" value="1"/>
</dbReference>
<dbReference type="CDD" id="cd01335">
    <property type="entry name" value="Radical_SAM"/>
    <property type="match status" value="1"/>
</dbReference>
<evidence type="ECO:0000256" key="5">
    <source>
        <dbReference type="ARBA" id="ARBA00022723"/>
    </source>
</evidence>
<sequence>MSTAAPVNRIIPISTVDGPGCRTAVFLQGCNLSCAYCHNPETQNLCTGCGLCADHCPSGALERCPDGGVVWNPERCTGCDACIRLCPSLASPKVRTMTPEEVMGAVEHNLLFIRGITVSGGECTLYPEFLTGLFTLARARGLTCLADSNGTVPLAPLSGLMAVCDGVMLDVKSWDPDVHKALTGSGNETVKENLAFLSRCGKLEELRIVCVPGAVDVEAVLEGAARVLGDRASAARLKLIAFRPNGVRGAFADRAVPTAEQMSAYEAAARRMGFREILLR</sequence>
<dbReference type="Proteomes" id="UP000003639">
    <property type="component" value="Unassembled WGS sequence"/>
</dbReference>
<evidence type="ECO:0000256" key="2">
    <source>
        <dbReference type="ARBA" id="ARBA00009777"/>
    </source>
</evidence>
<evidence type="ECO:0000313" key="12">
    <source>
        <dbReference type="EMBL" id="EDN00726.1"/>
    </source>
</evidence>
<evidence type="ECO:0000256" key="6">
    <source>
        <dbReference type="ARBA" id="ARBA00023002"/>
    </source>
</evidence>
<dbReference type="GO" id="GO:0016491">
    <property type="term" value="F:oxidoreductase activity"/>
    <property type="evidence" value="ECO:0007669"/>
    <property type="project" value="UniProtKB-KW"/>
</dbReference>
<name>A6NTG3_9FIRM</name>
<feature type="domain" description="4Fe-4S ferredoxin-type" evidence="10">
    <location>
        <begin position="67"/>
        <end position="96"/>
    </location>
</feature>
<dbReference type="EC" id="1.97.1.-" evidence="12"/>
<dbReference type="InterPro" id="IPR017896">
    <property type="entry name" value="4Fe4S_Fe-S-bd"/>
</dbReference>
<keyword evidence="4" id="KW-0949">S-adenosyl-L-methionine</keyword>
<evidence type="ECO:0000259" key="11">
    <source>
        <dbReference type="PROSITE" id="PS51918"/>
    </source>
</evidence>
<gene>
    <name evidence="12" type="primary">yjjW</name>
    <name evidence="12" type="ORF">BACCAP_01492</name>
</gene>
<accession>A6NTG3</accession>
<dbReference type="NCBIfam" id="TIGR04041">
    <property type="entry name" value="activase_YjjW"/>
    <property type="match status" value="1"/>
</dbReference>
<dbReference type="GO" id="GO:0051539">
    <property type="term" value="F:4 iron, 4 sulfur cluster binding"/>
    <property type="evidence" value="ECO:0007669"/>
    <property type="project" value="UniProtKB-KW"/>
</dbReference>
<proteinExistence type="inferred from homology"/>
<dbReference type="InterPro" id="IPR040074">
    <property type="entry name" value="BssD/PflA/YjjW"/>
</dbReference>
<keyword evidence="5" id="KW-0479">Metal-binding</keyword>
<dbReference type="Gene3D" id="3.20.20.70">
    <property type="entry name" value="Aldolase class I"/>
    <property type="match status" value="1"/>
</dbReference>
<evidence type="ECO:0000256" key="3">
    <source>
        <dbReference type="ARBA" id="ARBA00022485"/>
    </source>
</evidence>
<dbReference type="PROSITE" id="PS51379">
    <property type="entry name" value="4FE4S_FER_2"/>
    <property type="match status" value="2"/>
</dbReference>
<keyword evidence="7" id="KW-0408">Iron</keyword>
<dbReference type="InterPro" id="IPR017900">
    <property type="entry name" value="4Fe4S_Fe_S_CS"/>
</dbReference>
<dbReference type="SFLD" id="SFLDG01066">
    <property type="entry name" value="organic_radical-activating_enz"/>
    <property type="match status" value="1"/>
</dbReference>
<dbReference type="EMBL" id="AAXG02000010">
    <property type="protein sequence ID" value="EDN00726.1"/>
    <property type="molecule type" value="Genomic_DNA"/>
</dbReference>
<dbReference type="InterPro" id="IPR034457">
    <property type="entry name" value="Organic_radical-activating"/>
</dbReference>
<comment type="cofactor">
    <cofactor evidence="1">
        <name>[4Fe-4S] cluster</name>
        <dbReference type="ChEBI" id="CHEBI:49883"/>
    </cofactor>
</comment>
<evidence type="ECO:0000259" key="10">
    <source>
        <dbReference type="PROSITE" id="PS51379"/>
    </source>
</evidence>
<dbReference type="Gene3D" id="3.30.70.20">
    <property type="match status" value="1"/>
</dbReference>
<dbReference type="InterPro" id="IPR023912">
    <property type="entry name" value="YjjW_bact"/>
</dbReference>
<dbReference type="PROSITE" id="PS51918">
    <property type="entry name" value="RADICAL_SAM"/>
    <property type="match status" value="1"/>
</dbReference>
<comment type="catalytic activity">
    <reaction evidence="9">
        <text>glycyl-[protein] + reduced [flavodoxin] + S-adenosyl-L-methionine = glycin-2-yl radical-[protein] + semiquinone [flavodoxin] + 5'-deoxyadenosine + L-methionine + H(+)</text>
        <dbReference type="Rhea" id="RHEA:61976"/>
        <dbReference type="Rhea" id="RHEA-COMP:10622"/>
        <dbReference type="Rhea" id="RHEA-COMP:14480"/>
        <dbReference type="Rhea" id="RHEA-COMP:15993"/>
        <dbReference type="Rhea" id="RHEA-COMP:15994"/>
        <dbReference type="ChEBI" id="CHEBI:15378"/>
        <dbReference type="ChEBI" id="CHEBI:17319"/>
        <dbReference type="ChEBI" id="CHEBI:29947"/>
        <dbReference type="ChEBI" id="CHEBI:32722"/>
        <dbReference type="ChEBI" id="CHEBI:57618"/>
        <dbReference type="ChEBI" id="CHEBI:57844"/>
        <dbReference type="ChEBI" id="CHEBI:59789"/>
        <dbReference type="ChEBI" id="CHEBI:140311"/>
    </reaction>
</comment>
<dbReference type="PANTHER" id="PTHR30352:SF13">
    <property type="entry name" value="GLYCYL-RADICAL ENZYME ACTIVATING ENZYME YJJW-RELATED"/>
    <property type="match status" value="1"/>
</dbReference>
<dbReference type="SFLD" id="SFLDF00392">
    <property type="entry name" value="YjjI_activase"/>
    <property type="match status" value="1"/>
</dbReference>
<evidence type="ECO:0000313" key="13">
    <source>
        <dbReference type="Proteomes" id="UP000003639"/>
    </source>
</evidence>
<evidence type="ECO:0000256" key="9">
    <source>
        <dbReference type="ARBA" id="ARBA00047365"/>
    </source>
</evidence>
<feature type="domain" description="Radical SAM core" evidence="11">
    <location>
        <begin position="16"/>
        <end position="275"/>
    </location>
</feature>
<feature type="domain" description="4Fe-4S ferredoxin-type" evidence="10">
    <location>
        <begin position="38"/>
        <end position="66"/>
    </location>
</feature>
<comment type="similarity">
    <text evidence="2">Belongs to the organic radical-activating enzymes family.</text>
</comment>
<dbReference type="SUPFAM" id="SSF54862">
    <property type="entry name" value="4Fe-4S ferredoxins"/>
    <property type="match status" value="1"/>
</dbReference>
<dbReference type="STRING" id="411467.BACCAP_01492"/>
<evidence type="ECO:0000256" key="4">
    <source>
        <dbReference type="ARBA" id="ARBA00022691"/>
    </source>
</evidence>
<dbReference type="PROSITE" id="PS00198">
    <property type="entry name" value="4FE4S_FER_1"/>
    <property type="match status" value="2"/>
</dbReference>
<dbReference type="SUPFAM" id="SSF102114">
    <property type="entry name" value="Radical SAM enzymes"/>
    <property type="match status" value="1"/>
</dbReference>